<reference evidence="1" key="1">
    <citation type="journal article" date="2019" name="Mol. Biol. Evol.">
        <title>Unusual Patterns of Mitochondrial Inheritance in the Brown Alga Ectocarpus.</title>
        <authorList>
            <person name="Mignerot L."/>
            <person name="Nagasato C."/>
            <person name="Peters A.F."/>
            <person name="Perrineau M.M."/>
            <person name="Scornet D."/>
            <person name="Pontheaux F."/>
            <person name="Djema W."/>
            <person name="Badis Y."/>
            <person name="Motomura T."/>
            <person name="Coelho S.M."/>
            <person name="Cock J.M."/>
        </authorList>
    </citation>
    <scope>NUCLEOTIDE SEQUENCE</scope>
</reference>
<gene>
    <name evidence="1" type="ORF">Esilmt20</name>
</gene>
<proteinExistence type="predicted"/>
<accession>A0A5J6CE45</accession>
<keyword evidence="1" id="KW-0496">Mitochondrion</keyword>
<dbReference type="EMBL" id="MK045263">
    <property type="protein sequence ID" value="QEQ13310.1"/>
    <property type="molecule type" value="Genomic_DNA"/>
</dbReference>
<dbReference type="AlphaFoldDB" id="A0A5J6CE45"/>
<evidence type="ECO:0000313" key="1">
    <source>
        <dbReference type="EMBL" id="QEQ13310.1"/>
    </source>
</evidence>
<geneLocation type="mitochondrion" evidence="1"/>
<name>A0A5J6CE45_ECTSI</name>
<sequence>MRVSFLQFLFLIFLGLLFFADFPQLVKIIKQKIKAYKIKGDK</sequence>
<protein>
    <submittedName>
        <fullName evidence="1">Uncharacterized protein</fullName>
    </submittedName>
</protein>
<organism evidence="1">
    <name type="scientific">Ectocarpus siliculosus</name>
    <name type="common">Brown alga</name>
    <name type="synonym">Conferva siliculosa</name>
    <dbReference type="NCBI Taxonomy" id="2880"/>
    <lineage>
        <taxon>Eukaryota</taxon>
        <taxon>Sar</taxon>
        <taxon>Stramenopiles</taxon>
        <taxon>Ochrophyta</taxon>
        <taxon>PX clade</taxon>
        <taxon>Phaeophyceae</taxon>
        <taxon>Ectocarpales</taxon>
        <taxon>Ectocarpaceae</taxon>
        <taxon>Ectocarpus</taxon>
    </lineage>
</organism>